<dbReference type="PROSITE" id="PS51257">
    <property type="entry name" value="PROKAR_LIPOPROTEIN"/>
    <property type="match status" value="1"/>
</dbReference>
<evidence type="ECO:0000313" key="3">
    <source>
        <dbReference type="Proteomes" id="UP000199159"/>
    </source>
</evidence>
<keyword evidence="1" id="KW-1133">Transmembrane helix</keyword>
<gene>
    <name evidence="2" type="ORF">SAMN05216565_101441</name>
</gene>
<dbReference type="RefSeq" id="WP_090849476.1">
    <property type="nucleotide sequence ID" value="NZ_FNJU01000001.1"/>
</dbReference>
<dbReference type="STRING" id="930152.SAMN05216565_101441"/>
<reference evidence="3" key="1">
    <citation type="submission" date="2016-10" db="EMBL/GenBank/DDBJ databases">
        <authorList>
            <person name="Varghese N."/>
            <person name="Submissions S."/>
        </authorList>
    </citation>
    <scope>NUCLEOTIDE SEQUENCE [LARGE SCALE GENOMIC DNA]</scope>
    <source>
        <strain evidence="3">IBRC-M10078</strain>
    </source>
</reference>
<sequence length="115" mass="13236">MKYFLNFILAVSLTGCSYYIASLLLRNELPFWQALIIGFSVVSLGALTEALGSPIWLIVFVPFPVGMFLLYLFLNVTVPQWFLTYIITLTIYTVIHIPMSYFFKFHSLIPAWQLS</sequence>
<evidence type="ECO:0000256" key="1">
    <source>
        <dbReference type="SAM" id="Phobius"/>
    </source>
</evidence>
<dbReference type="EMBL" id="FNJU01000001">
    <property type="protein sequence ID" value="SDP07794.1"/>
    <property type="molecule type" value="Genomic_DNA"/>
</dbReference>
<protein>
    <submittedName>
        <fullName evidence="2">Uncharacterized protein</fullName>
    </submittedName>
</protein>
<accession>A0A1H0PS35</accession>
<keyword evidence="3" id="KW-1185">Reference proteome</keyword>
<dbReference type="AlphaFoldDB" id="A0A1H0PS35"/>
<organism evidence="2 3">
    <name type="scientific">Litchfieldia salsa</name>
    <dbReference type="NCBI Taxonomy" id="930152"/>
    <lineage>
        <taxon>Bacteria</taxon>
        <taxon>Bacillati</taxon>
        <taxon>Bacillota</taxon>
        <taxon>Bacilli</taxon>
        <taxon>Bacillales</taxon>
        <taxon>Bacillaceae</taxon>
        <taxon>Litchfieldia</taxon>
    </lineage>
</organism>
<proteinExistence type="predicted"/>
<keyword evidence="1" id="KW-0472">Membrane</keyword>
<dbReference type="OrthoDB" id="2644512at2"/>
<dbReference type="Proteomes" id="UP000199159">
    <property type="component" value="Unassembled WGS sequence"/>
</dbReference>
<feature type="transmembrane region" description="Helical" evidence="1">
    <location>
        <begin position="80"/>
        <end position="103"/>
    </location>
</feature>
<feature type="transmembrane region" description="Helical" evidence="1">
    <location>
        <begin position="55"/>
        <end position="74"/>
    </location>
</feature>
<name>A0A1H0PS35_9BACI</name>
<feature type="transmembrane region" description="Helical" evidence="1">
    <location>
        <begin position="7"/>
        <end position="25"/>
    </location>
</feature>
<evidence type="ECO:0000313" key="2">
    <source>
        <dbReference type="EMBL" id="SDP07794.1"/>
    </source>
</evidence>
<keyword evidence="1" id="KW-0812">Transmembrane</keyword>